<evidence type="ECO:0000256" key="1">
    <source>
        <dbReference type="ARBA" id="ARBA00004167"/>
    </source>
</evidence>
<dbReference type="SMART" id="SM00408">
    <property type="entry name" value="IGc2"/>
    <property type="match status" value="3"/>
</dbReference>
<dbReference type="EMBL" id="JALJAT010000001">
    <property type="protein sequence ID" value="KAK4474963.1"/>
    <property type="molecule type" value="Genomic_DNA"/>
</dbReference>
<evidence type="ECO:0000259" key="20">
    <source>
        <dbReference type="PROSITE" id="PS50853"/>
    </source>
</evidence>
<evidence type="ECO:0000256" key="6">
    <source>
        <dbReference type="ARBA" id="ARBA00022737"/>
    </source>
</evidence>
<evidence type="ECO:0000256" key="9">
    <source>
        <dbReference type="ARBA" id="ARBA00022989"/>
    </source>
</evidence>
<evidence type="ECO:0000256" key="5">
    <source>
        <dbReference type="ARBA" id="ARBA00022729"/>
    </source>
</evidence>
<dbReference type="FunFam" id="2.60.40.10:FF:000032">
    <property type="entry name" value="palladin isoform X1"/>
    <property type="match status" value="1"/>
</dbReference>
<feature type="domain" description="Ig-like" evidence="19">
    <location>
        <begin position="61"/>
        <end position="152"/>
    </location>
</feature>
<dbReference type="Pfam" id="PF00102">
    <property type="entry name" value="Y_phosphatase"/>
    <property type="match status" value="2"/>
</dbReference>
<dbReference type="Pfam" id="PF07679">
    <property type="entry name" value="I-set"/>
    <property type="match status" value="3"/>
</dbReference>
<keyword evidence="10 16" id="KW-0472">Membrane</keyword>
<dbReference type="InterPro" id="IPR003961">
    <property type="entry name" value="FN3_dom"/>
</dbReference>
<keyword evidence="22" id="KW-1185">Reference proteome</keyword>
<evidence type="ECO:0000256" key="13">
    <source>
        <dbReference type="ARBA" id="ARBA00023180"/>
    </source>
</evidence>
<feature type="domain" description="Tyrosine specific protein phosphatases" evidence="18">
    <location>
        <begin position="2238"/>
        <end position="2314"/>
    </location>
</feature>
<reference evidence="21" key="2">
    <citation type="journal article" date="2023" name="Infect Dis Poverty">
        <title>Chromosome-scale genome of the human blood fluke Schistosoma mekongi and its implications for public health.</title>
        <authorList>
            <person name="Zhou M."/>
            <person name="Xu L."/>
            <person name="Xu D."/>
            <person name="Chen W."/>
            <person name="Khan J."/>
            <person name="Hu Y."/>
            <person name="Huang H."/>
            <person name="Wei H."/>
            <person name="Zhang Y."/>
            <person name="Chusongsang P."/>
            <person name="Tanasarnprasert K."/>
            <person name="Hu X."/>
            <person name="Limpanont Y."/>
            <person name="Lv Z."/>
        </authorList>
    </citation>
    <scope>NUCLEOTIDE SEQUENCE</scope>
    <source>
        <strain evidence="21">LV_2022a</strain>
    </source>
</reference>
<dbReference type="PROSITE" id="PS50853">
    <property type="entry name" value="FN3"/>
    <property type="match status" value="6"/>
</dbReference>
<dbReference type="FunFam" id="2.60.40.10:FF:000036">
    <property type="entry name" value="receptor-type tyrosine-protein phosphatase delta isoform X1"/>
    <property type="match status" value="1"/>
</dbReference>
<feature type="domain" description="Fibronectin type-III" evidence="20">
    <location>
        <begin position="557"/>
        <end position="664"/>
    </location>
</feature>
<evidence type="ECO:0000256" key="10">
    <source>
        <dbReference type="ARBA" id="ARBA00023136"/>
    </source>
</evidence>
<gene>
    <name evidence="21" type="ORF">MN116_002066</name>
</gene>
<sequence length="2332" mass="264206">MLCKHFSVIMILRLIAFIDLKIFVGALTFSSLSDTVTVDNNTRIYNQEQLIRKKKEIRLSPAKIIEPPSNVKVISGETALFFCRVSGNPTPTVNFLLDRQVSRPVPGIGGVLNIPDGSLLRLTKVHQGQNGLQVQCITRNHVGGDTASAYLTVYDTNDRIPDGYPIIHVPPKASSASVGDVARMDCEVSGNPQPTVIWLKNEIPIQTADRRISLVGTGSILFEHLLLSDEGHYECLVSNSAGSILSSKAYLRVKNTYFVPKIIDKMDQIGVRFGHNANLTCRAAGNPIPTTRWLTDSERSITEFTEGVSTLYLADITEPARYICEANNSLGTVQHPVRIQIIEVPPPPTDLICLEKGPTFAFLQWLPAKQSMDTQQTTPRTIDSYTLFLYELENGQTITNKKQLTDIPARQFHLHGALQYKLTDLKPYTMYLVEVCAVSNLLGMSDPSNKVNFITKELPPSSAPYAVETITTSDDSVLVSWKPPKDANGKIIGYNVFYNRNPQTPLNQWQKVNTQFESVKLENLLTSQTYHIRINAYNSAGESPLTDVYQVLVKFGVPSQPRELIGFSFNPNEIHLSWIAPNLPVKISLQDYLLKYRLVGNVNLNNTEQYKQQYQPVEIKLSPDLTEYLMENLISNSTYHISLAARTKYGGGIAAQIQVQTDSNVPGPPILHELSILDSFSIRIRWLTPHNVLDNINISQYLHRISNAMIKKEKPSKVLHYLVQWSAFPFTDWEQNKVSINYLYPMQPIYEYIIHGLLSRTTYRIRIIAVGSEGMSPALELGPIKTKGQVPSAPRNLRLNQLRRATPPGSNDPKADYAILELAWDPPERTHGDIRGYQVSHRLIGPVDLLYASTNRLDTDSRSPSKPIIRNVTQTAYTSVSSDGIKFGRTYQFEVAAYNGVDLGLPAQINISTPEDVPGSYSLHVRVKGLSATAIEVSWTPPLRQKWTEEITSYQVRYFQPSAPNETEIITTTQEPMIQIENLKERTFYTVLVRALTKSGPGPWSAASTIRTTAELPEPPSQINGVRINPRQIKVTWNTVPIGPITKPQIPITGFRIFYSTNENTQDLNTWQVLDVGPVTMATLDLLDPHKDYVIKIKSRGADRRYGRLSEPIHVGIYNPHETNGINREINNLPGSGPEDLKRISHLSCAWVQTLETAKPGEASLKISWRRPRQTEGLYQFEIQLLGSKTYTDELNHPHRILYEPRSVEVTTSMLDQSSSSNMNTNGGYLSSASDNPQYELVIDELEANTVYDVQIRPIYAKHDQSSIIDSSTPTGRTSCRTQMLPPLLVPRPIPVTVKLETGQIIMRVFRVSESLGRIRRYYLILCKVLPTDTSNLIPKSKEFNWPQKLHEASQSWDPNIFIAAEYSQEAFVGPYLDMLLNIPTSVTRKRLKRLSSSDVNVITNQTYQIQNDKPIHSEKSTTNSLPEVLVYGRQLIKDQKYKAFVLACIYPNMLPYGGNTNMISTDSYLYNRDSTLEDEENLSKELCTPSLWSIHFQPDQPITYTDQQIGDMHASESNLKENSKTNAMKISNTNSQSEFFAKFANSADFFTITLIIVIASLSIIAAICTAVGCLIRRRRTKPMDNDMSISLTPSDGMLKTPLMPQSVQNFSGTNGAVEHEPMSPETPENTTPVHTPIRSAIPILRLPEYVAMLKRDSGIGISEEYESIETRSELTWKHANMEENRPKNRYANVIAYDQSRVILSEIDHIPGSDYINANFIDGYQKKNAYIATQGPLPCTFYDFWRMVWEQNSRVIVMMTHLEERARIKCDQYWPNRGKEVFTLQQQCQQQEHINKVNYDIDYTTVPTYTVITKSIQEFAYYTLRTLILQRNNETDLLDTDSTGFKQHQHTTDSSINIEQREIKQFQFTAWPDYGTPDYPQPLLLFIRRVSQVRSQLMHHLQQERLINDEKTNSRELKLSHSSDIHNSMNLNVTNEIGPLIVHCSAGVGRTGAFIVIDSQLERLKHENSVDIFGAVSRMRAQRNFMVQTEEQYSFLYDVFIEAAEVHGTEVTAHGLYNHVVKLRQPVPTCILAGYNLLPNGLHDGSLSNNHITSSIKLSSLELEFKRLNRNLLNKRQITTALTNDNRTKNRDLEILPYEANRVCLTLIRGINGSDYINASYIDGYRKNRAYIATQTPLPNTVDDFWRLIWECNSPIIVAFSDSHDMSLISTDTNQYWPSDRSTRYQNVMVEPMVEYNMPHFILREFRLTNTTDGQSRTLRQFQLHGWPHDSIVPKSAEAIIDLIGQVHKTQIQFGQDGPITVHCNTGSGRTGVFICLSILLDRMRCEGMVDMFLITRMLRTQRINSIQTSDQYAFCYAATLEYLASFDHYMS</sequence>
<keyword evidence="9 16" id="KW-1133">Transmembrane helix</keyword>
<keyword evidence="8" id="KW-0904">Protein phosphatase</keyword>
<dbReference type="PANTHER" id="PTHR46957">
    <property type="entry name" value="CYTOKINE RECEPTOR"/>
    <property type="match status" value="1"/>
</dbReference>
<dbReference type="Pfam" id="PF00041">
    <property type="entry name" value="fn3"/>
    <property type="match status" value="3"/>
</dbReference>
<evidence type="ECO:0000256" key="7">
    <source>
        <dbReference type="ARBA" id="ARBA00022801"/>
    </source>
</evidence>
<feature type="domain" description="Tyrosine-protein phosphatase" evidence="17">
    <location>
        <begin position="2061"/>
        <end position="2323"/>
    </location>
</feature>
<dbReference type="CDD" id="cd00063">
    <property type="entry name" value="FN3"/>
    <property type="match status" value="7"/>
</dbReference>
<keyword evidence="11" id="KW-1015">Disulfide bond</keyword>
<keyword evidence="13" id="KW-0325">Glycoprotein</keyword>
<keyword evidence="14" id="KW-0393">Immunoglobulin domain</keyword>
<comment type="catalytic activity">
    <reaction evidence="15">
        <text>O-phospho-L-tyrosyl-[protein] + H2O = L-tyrosyl-[protein] + phosphate</text>
        <dbReference type="Rhea" id="RHEA:10684"/>
        <dbReference type="Rhea" id="RHEA-COMP:10136"/>
        <dbReference type="Rhea" id="RHEA-COMP:20101"/>
        <dbReference type="ChEBI" id="CHEBI:15377"/>
        <dbReference type="ChEBI" id="CHEBI:43474"/>
        <dbReference type="ChEBI" id="CHEBI:46858"/>
        <dbReference type="ChEBI" id="CHEBI:61978"/>
        <dbReference type="EC" id="3.1.3.48"/>
    </reaction>
</comment>
<feature type="domain" description="Fibronectin type-III" evidence="20">
    <location>
        <begin position="347"/>
        <end position="458"/>
    </location>
</feature>
<feature type="domain" description="Fibronectin type-III" evidence="20">
    <location>
        <begin position="1019"/>
        <end position="1120"/>
    </location>
</feature>
<feature type="domain" description="Ig-like" evidence="19">
    <location>
        <begin position="165"/>
        <end position="246"/>
    </location>
</feature>
<dbReference type="PROSITE" id="PS50835">
    <property type="entry name" value="IG_LIKE"/>
    <property type="match status" value="3"/>
</dbReference>
<dbReference type="InterPro" id="IPR003599">
    <property type="entry name" value="Ig_sub"/>
</dbReference>
<dbReference type="GO" id="GO:0016020">
    <property type="term" value="C:membrane"/>
    <property type="evidence" value="ECO:0007669"/>
    <property type="project" value="UniProtKB-SubCell"/>
</dbReference>
<dbReference type="GO" id="GO:0004725">
    <property type="term" value="F:protein tyrosine phosphatase activity"/>
    <property type="evidence" value="ECO:0007669"/>
    <property type="project" value="UniProtKB-EC"/>
</dbReference>
<keyword evidence="12" id="KW-0675">Receptor</keyword>
<feature type="transmembrane region" description="Helical" evidence="16">
    <location>
        <begin position="1550"/>
        <end position="1576"/>
    </location>
</feature>
<evidence type="ECO:0000259" key="19">
    <source>
        <dbReference type="PROSITE" id="PS50835"/>
    </source>
</evidence>
<dbReference type="Proteomes" id="UP001292079">
    <property type="component" value="Unassembled WGS sequence"/>
</dbReference>
<keyword evidence="6" id="KW-0677">Repeat</keyword>
<accession>A0AAE1ZJC2</accession>
<comment type="caution">
    <text evidence="21">The sequence shown here is derived from an EMBL/GenBank/DDBJ whole genome shotgun (WGS) entry which is preliminary data.</text>
</comment>
<evidence type="ECO:0000256" key="3">
    <source>
        <dbReference type="ARBA" id="ARBA00013064"/>
    </source>
</evidence>
<feature type="domain" description="Fibronectin type-III" evidence="20">
    <location>
        <begin position="665"/>
        <end position="789"/>
    </location>
</feature>
<dbReference type="PROSITE" id="PS50056">
    <property type="entry name" value="TYR_PHOSPHATASE_2"/>
    <property type="match status" value="2"/>
</dbReference>
<dbReference type="InterPro" id="IPR013098">
    <property type="entry name" value="Ig_I-set"/>
</dbReference>
<dbReference type="Gene3D" id="2.60.40.10">
    <property type="entry name" value="Immunoglobulins"/>
    <property type="match status" value="10"/>
</dbReference>
<organism evidence="21 22">
    <name type="scientific">Schistosoma mekongi</name>
    <name type="common">Parasitic worm</name>
    <dbReference type="NCBI Taxonomy" id="38744"/>
    <lineage>
        <taxon>Eukaryota</taxon>
        <taxon>Metazoa</taxon>
        <taxon>Spiralia</taxon>
        <taxon>Lophotrochozoa</taxon>
        <taxon>Platyhelminthes</taxon>
        <taxon>Trematoda</taxon>
        <taxon>Digenea</taxon>
        <taxon>Strigeidida</taxon>
        <taxon>Schistosomatoidea</taxon>
        <taxon>Schistosomatidae</taxon>
        <taxon>Schistosoma</taxon>
    </lineage>
</organism>
<dbReference type="InterPro" id="IPR036179">
    <property type="entry name" value="Ig-like_dom_sf"/>
</dbReference>
<dbReference type="Gene3D" id="3.90.190.10">
    <property type="entry name" value="Protein tyrosine phosphatase superfamily"/>
    <property type="match status" value="2"/>
</dbReference>
<comment type="similarity">
    <text evidence="2">Belongs to the protein-tyrosine phosphatase family. Receptor class 2A subfamily.</text>
</comment>
<evidence type="ECO:0000256" key="4">
    <source>
        <dbReference type="ARBA" id="ARBA00022692"/>
    </source>
</evidence>
<feature type="domain" description="Tyrosine-protein phosphatase" evidence="17">
    <location>
        <begin position="1662"/>
        <end position="2003"/>
    </location>
</feature>
<reference evidence="21" key="1">
    <citation type="submission" date="2022-04" db="EMBL/GenBank/DDBJ databases">
        <authorList>
            <person name="Xu L."/>
            <person name="Lv Z."/>
        </authorList>
    </citation>
    <scope>NUCLEOTIDE SEQUENCE</scope>
    <source>
        <strain evidence="21">LV_2022a</strain>
    </source>
</reference>
<dbReference type="InterPro" id="IPR003595">
    <property type="entry name" value="Tyr_Pase_cat"/>
</dbReference>
<dbReference type="SUPFAM" id="SSF52799">
    <property type="entry name" value="(Phosphotyrosine protein) phosphatases II"/>
    <property type="match status" value="2"/>
</dbReference>
<proteinExistence type="inferred from homology"/>
<dbReference type="InterPro" id="IPR013783">
    <property type="entry name" value="Ig-like_fold"/>
</dbReference>
<dbReference type="EC" id="3.1.3.48" evidence="3"/>
<dbReference type="SUPFAM" id="SSF48726">
    <property type="entry name" value="Immunoglobulin"/>
    <property type="match status" value="3"/>
</dbReference>
<dbReference type="SMART" id="SM00060">
    <property type="entry name" value="FN3"/>
    <property type="match status" value="8"/>
</dbReference>
<feature type="domain" description="Fibronectin type-III" evidence="20">
    <location>
        <begin position="917"/>
        <end position="1016"/>
    </location>
</feature>
<dbReference type="SMART" id="SM00194">
    <property type="entry name" value="PTPc"/>
    <property type="match status" value="2"/>
</dbReference>
<dbReference type="PROSITE" id="PS00383">
    <property type="entry name" value="TYR_PHOSPHATASE_1"/>
    <property type="match status" value="2"/>
</dbReference>
<dbReference type="InterPro" id="IPR000242">
    <property type="entry name" value="PTP_cat"/>
</dbReference>
<dbReference type="PANTHER" id="PTHR46957:SF3">
    <property type="entry name" value="CYTOKINE RECEPTOR"/>
    <property type="match status" value="1"/>
</dbReference>
<dbReference type="FunFam" id="3.90.190.10:FF:000102">
    <property type="entry name" value="Receptor-type tyrosine-protein phosphatase"/>
    <property type="match status" value="1"/>
</dbReference>
<evidence type="ECO:0000256" key="12">
    <source>
        <dbReference type="ARBA" id="ARBA00023170"/>
    </source>
</evidence>
<dbReference type="InterPro" id="IPR003598">
    <property type="entry name" value="Ig_sub2"/>
</dbReference>
<evidence type="ECO:0000259" key="17">
    <source>
        <dbReference type="PROSITE" id="PS50055"/>
    </source>
</evidence>
<evidence type="ECO:0000256" key="8">
    <source>
        <dbReference type="ARBA" id="ARBA00022912"/>
    </source>
</evidence>
<evidence type="ECO:0000256" key="11">
    <source>
        <dbReference type="ARBA" id="ARBA00023157"/>
    </source>
</evidence>
<dbReference type="PRINTS" id="PR00700">
    <property type="entry name" value="PRTYPHPHTASE"/>
</dbReference>
<keyword evidence="4 16" id="KW-0812">Transmembrane</keyword>
<feature type="domain" description="Tyrosine specific protein phosphatases" evidence="18">
    <location>
        <begin position="1938"/>
        <end position="1994"/>
    </location>
</feature>
<dbReference type="SUPFAM" id="SSF49265">
    <property type="entry name" value="Fibronectin type III"/>
    <property type="match status" value="5"/>
</dbReference>
<evidence type="ECO:0000313" key="21">
    <source>
        <dbReference type="EMBL" id="KAK4474963.1"/>
    </source>
</evidence>
<evidence type="ECO:0000256" key="15">
    <source>
        <dbReference type="ARBA" id="ARBA00051722"/>
    </source>
</evidence>
<name>A0AAE1ZJC2_SCHME</name>
<evidence type="ECO:0000256" key="14">
    <source>
        <dbReference type="ARBA" id="ARBA00023319"/>
    </source>
</evidence>
<dbReference type="PROSITE" id="PS50055">
    <property type="entry name" value="TYR_PHOSPHATASE_PTP"/>
    <property type="match status" value="2"/>
</dbReference>
<dbReference type="InterPro" id="IPR029021">
    <property type="entry name" value="Prot-tyrosine_phosphatase-like"/>
</dbReference>
<dbReference type="InterPro" id="IPR036116">
    <property type="entry name" value="FN3_sf"/>
</dbReference>
<evidence type="ECO:0000313" key="22">
    <source>
        <dbReference type="Proteomes" id="UP001292079"/>
    </source>
</evidence>
<evidence type="ECO:0000259" key="18">
    <source>
        <dbReference type="PROSITE" id="PS50056"/>
    </source>
</evidence>
<dbReference type="SMART" id="SM00404">
    <property type="entry name" value="PTPc_motif"/>
    <property type="match status" value="2"/>
</dbReference>
<dbReference type="SMART" id="SM00409">
    <property type="entry name" value="IG"/>
    <property type="match status" value="3"/>
</dbReference>
<dbReference type="InterPro" id="IPR000387">
    <property type="entry name" value="Tyr_Pase_dom"/>
</dbReference>
<feature type="domain" description="Fibronectin type-III" evidence="20">
    <location>
        <begin position="463"/>
        <end position="556"/>
    </location>
</feature>
<protein>
    <recommendedName>
        <fullName evidence="3">protein-tyrosine-phosphatase</fullName>
        <ecNumber evidence="3">3.1.3.48</ecNumber>
    </recommendedName>
</protein>
<keyword evidence="5" id="KW-0732">Signal</keyword>
<dbReference type="InterPro" id="IPR050713">
    <property type="entry name" value="RTP_Phos/Ushers"/>
</dbReference>
<keyword evidence="7" id="KW-0378">Hydrolase</keyword>
<feature type="domain" description="Ig-like" evidence="19">
    <location>
        <begin position="260"/>
        <end position="340"/>
    </location>
</feature>
<comment type="subcellular location">
    <subcellularLocation>
        <location evidence="1">Membrane</location>
        <topology evidence="1">Single-pass membrane protein</topology>
    </subcellularLocation>
</comment>
<evidence type="ECO:0000256" key="16">
    <source>
        <dbReference type="SAM" id="Phobius"/>
    </source>
</evidence>
<dbReference type="InterPro" id="IPR007110">
    <property type="entry name" value="Ig-like_dom"/>
</dbReference>
<dbReference type="InterPro" id="IPR016130">
    <property type="entry name" value="Tyr_Pase_AS"/>
</dbReference>
<evidence type="ECO:0000256" key="2">
    <source>
        <dbReference type="ARBA" id="ARBA00010504"/>
    </source>
</evidence>